<dbReference type="PANTHER" id="PTHR23028:SF53">
    <property type="entry name" value="ACYL_TRANSF_3 DOMAIN-CONTAINING PROTEIN"/>
    <property type="match status" value="1"/>
</dbReference>
<name>A0ABU2HUL4_9RHOB</name>
<dbReference type="Pfam" id="PF19040">
    <property type="entry name" value="SGNH"/>
    <property type="match status" value="1"/>
</dbReference>
<dbReference type="GO" id="GO:0016746">
    <property type="term" value="F:acyltransferase activity"/>
    <property type="evidence" value="ECO:0007669"/>
    <property type="project" value="UniProtKB-KW"/>
</dbReference>
<reference evidence="5" key="1">
    <citation type="submission" date="2023-07" db="EMBL/GenBank/DDBJ databases">
        <title>Paracoccus sp. MBLB3053 whole genome sequence.</title>
        <authorList>
            <person name="Hwang C.Y."/>
            <person name="Cho E.-S."/>
            <person name="Seo M.-J."/>
        </authorList>
    </citation>
    <scope>NUCLEOTIDE SEQUENCE [LARGE SCALE GENOMIC DNA]</scope>
    <source>
        <strain evidence="5">MBLB3053</strain>
    </source>
</reference>
<feature type="domain" description="SGNH" evidence="3">
    <location>
        <begin position="404"/>
        <end position="671"/>
    </location>
</feature>
<protein>
    <submittedName>
        <fullName evidence="4">Acyltransferase family protein</fullName>
        <ecNumber evidence="4">2.3.1.-</ecNumber>
    </submittedName>
</protein>
<evidence type="ECO:0000259" key="2">
    <source>
        <dbReference type="Pfam" id="PF01757"/>
    </source>
</evidence>
<keyword evidence="4" id="KW-0012">Acyltransferase</keyword>
<dbReference type="PANTHER" id="PTHR23028">
    <property type="entry name" value="ACETYLTRANSFERASE"/>
    <property type="match status" value="1"/>
</dbReference>
<feature type="transmembrane region" description="Helical" evidence="1">
    <location>
        <begin position="79"/>
        <end position="98"/>
    </location>
</feature>
<evidence type="ECO:0000313" key="4">
    <source>
        <dbReference type="EMBL" id="MDS9468745.1"/>
    </source>
</evidence>
<comment type="caution">
    <text evidence="4">The sequence shown here is derived from an EMBL/GenBank/DDBJ whole genome shotgun (WGS) entry which is preliminary data.</text>
</comment>
<dbReference type="Pfam" id="PF01757">
    <property type="entry name" value="Acyl_transf_3"/>
    <property type="match status" value="1"/>
</dbReference>
<dbReference type="EC" id="2.3.1.-" evidence="4"/>
<evidence type="ECO:0000313" key="5">
    <source>
        <dbReference type="Proteomes" id="UP001269144"/>
    </source>
</evidence>
<feature type="domain" description="Acyltransferase 3" evidence="2">
    <location>
        <begin position="11"/>
        <end position="335"/>
    </location>
</feature>
<keyword evidence="1" id="KW-0812">Transmembrane</keyword>
<proteinExistence type="predicted"/>
<accession>A0ABU2HUL4</accession>
<dbReference type="InterPro" id="IPR002656">
    <property type="entry name" value="Acyl_transf_3_dom"/>
</dbReference>
<feature type="transmembrane region" description="Helical" evidence="1">
    <location>
        <begin position="196"/>
        <end position="218"/>
    </location>
</feature>
<feature type="transmembrane region" description="Helical" evidence="1">
    <location>
        <begin position="171"/>
        <end position="190"/>
    </location>
</feature>
<gene>
    <name evidence="4" type="ORF">RGQ15_14360</name>
</gene>
<feature type="transmembrane region" description="Helical" evidence="1">
    <location>
        <begin position="353"/>
        <end position="376"/>
    </location>
</feature>
<feature type="transmembrane region" description="Helical" evidence="1">
    <location>
        <begin position="149"/>
        <end position="164"/>
    </location>
</feature>
<keyword evidence="1" id="KW-1133">Transmembrane helix</keyword>
<dbReference type="RefSeq" id="WP_311161141.1">
    <property type="nucleotide sequence ID" value="NZ_JAVQLW010000002.1"/>
</dbReference>
<feature type="transmembrane region" description="Helical" evidence="1">
    <location>
        <begin position="284"/>
        <end position="303"/>
    </location>
</feature>
<organism evidence="4 5">
    <name type="scientific">Paracoccus aurantius</name>
    <dbReference type="NCBI Taxonomy" id="3073814"/>
    <lineage>
        <taxon>Bacteria</taxon>
        <taxon>Pseudomonadati</taxon>
        <taxon>Pseudomonadota</taxon>
        <taxon>Alphaproteobacteria</taxon>
        <taxon>Rhodobacterales</taxon>
        <taxon>Paracoccaceae</taxon>
        <taxon>Paracoccus</taxon>
    </lineage>
</organism>
<keyword evidence="4" id="KW-0808">Transferase</keyword>
<feature type="transmembrane region" description="Helical" evidence="1">
    <location>
        <begin position="323"/>
        <end position="341"/>
    </location>
</feature>
<dbReference type="InterPro" id="IPR050879">
    <property type="entry name" value="Acyltransferase_3"/>
</dbReference>
<feature type="transmembrane region" description="Helical" evidence="1">
    <location>
        <begin position="12"/>
        <end position="30"/>
    </location>
</feature>
<feature type="transmembrane region" description="Helical" evidence="1">
    <location>
        <begin position="36"/>
        <end position="58"/>
    </location>
</feature>
<evidence type="ECO:0000259" key="3">
    <source>
        <dbReference type="Pfam" id="PF19040"/>
    </source>
</evidence>
<sequence>MNSKFHLAYRPEIDGLRAIAVMAVVLYHFGVPGLTGGFIGVDVFFVISGYLIGGILWAELISNGKINLGRFYMRRVRRLAPAFFAVAIASTIASWFILLPFEFRSFGKELIASSVWLSNVLFYREAGYFDIGSENRVLLHTWSLSVEEQFYIFLPFFLILLTRLRARPGTVLFILVGAWAGSLAACVALTPDHPVATFYLFPYRAWELLTGVVLAIILRQFGPGRGLAALLSWGGLILIAVSILMVRSAGFPGWQAILPVVATAALIAGTSIGEPSKNPVARLLSLRAVTFVGLISYSLYLWHWPVLILSRYWRGGYGSALEGLFWLVLVFALSALSWRFIEQPVRQARELRAGWLLTGVVAAGGATMGLGALAYVTNGLADRFPPEVRVHITASSGFLQDTSRCFRSEKGPLAGIETCAIGPEGKPEFLIWGDSHLRAQMDGLAMAANEAARPGLIIWHAGCPPLFGLDKTETAATPDQDRACRLDNDKIRAALRQFDGIKRLLLVGRWTYYAEGSGVGRDAHNLIRMSAAAGSGLPAAADQADLFGAALHRTVAELRSEGYAVFLLRQVPELPQYDSPEIAREMAHGKLTEAEAAKLATVSLEELTERTRRAEAPIDQLADAGQIKLIDPWPRLCSGACSGMQEGRSFYFDNNHLTYVGAVAMRDLFLPFLSGDAEGGRS</sequence>
<feature type="transmembrane region" description="Helical" evidence="1">
    <location>
        <begin position="227"/>
        <end position="246"/>
    </location>
</feature>
<dbReference type="Proteomes" id="UP001269144">
    <property type="component" value="Unassembled WGS sequence"/>
</dbReference>
<dbReference type="InterPro" id="IPR043968">
    <property type="entry name" value="SGNH"/>
</dbReference>
<keyword evidence="1" id="KW-0472">Membrane</keyword>
<feature type="transmembrane region" description="Helical" evidence="1">
    <location>
        <begin position="252"/>
        <end position="272"/>
    </location>
</feature>
<keyword evidence="5" id="KW-1185">Reference proteome</keyword>
<evidence type="ECO:0000256" key="1">
    <source>
        <dbReference type="SAM" id="Phobius"/>
    </source>
</evidence>
<dbReference type="EMBL" id="JAVQLW010000002">
    <property type="protein sequence ID" value="MDS9468745.1"/>
    <property type="molecule type" value="Genomic_DNA"/>
</dbReference>